<reference evidence="4 5" key="1">
    <citation type="submission" date="2009-06" db="EMBL/GenBank/DDBJ databases">
        <title>The Genome Sequence of Loxodonta africana (African elephant).</title>
        <authorList>
            <person name="Di Palma F."/>
            <person name="Heiman D."/>
            <person name="Young S."/>
            <person name="Johnson J."/>
            <person name="Lander E.S."/>
            <person name="Lindblad-Toh K."/>
        </authorList>
    </citation>
    <scope>NUCLEOTIDE SEQUENCE [LARGE SCALE GENOMIC DNA]</scope>
    <source>
        <strain evidence="4 5">Isolate ISIS603380</strain>
    </source>
</reference>
<dbReference type="InterPro" id="IPR023412">
    <property type="entry name" value="RNaseA_domain"/>
</dbReference>
<dbReference type="PANTHER" id="PTHR16788:SF0">
    <property type="entry name" value="EPIDIDYMAL SECRETORY PROTEIN E3-BETA"/>
    <property type="match status" value="1"/>
</dbReference>
<dbReference type="GeneTree" id="ENSGT00390000004706"/>
<feature type="chain" id="PRO_5015091564" evidence="1">
    <location>
        <begin position="26"/>
        <end position="146"/>
    </location>
</feature>
<dbReference type="Pfam" id="PF00074">
    <property type="entry name" value="RnaseA"/>
    <property type="match status" value="1"/>
</dbReference>
<dbReference type="SUPFAM" id="SSF54076">
    <property type="entry name" value="RNase A-like"/>
    <property type="match status" value="1"/>
</dbReference>
<accession>G3UI63</accession>
<keyword evidence="5" id="KW-1185">Reference proteome</keyword>
<dbReference type="OMA" id="VYWREFI"/>
<dbReference type="InterPro" id="IPR042402">
    <property type="entry name" value="EDDM3A/EDDM3B"/>
</dbReference>
<sequence>MASSLKVLGSVFLLLLPLWEQLIYGQNLSREEFMKQHHLRPSQAFSQYKCDVLMKEIQGLKEKNSHIFLYTPWHQIYNVCFRTWRERKRNVYVWSKQPFKTLKCSKRNSEDMYREKRSYSYVEFHCSVEGYVDSIEDLQVLGVIYY</sequence>
<dbReference type="InterPro" id="IPR036816">
    <property type="entry name" value="RNaseA-like_dom_sf"/>
</dbReference>
<gene>
    <name evidence="3" type="primary">RAM2</name>
</gene>
<evidence type="ECO:0000256" key="1">
    <source>
        <dbReference type="SAM" id="SignalP"/>
    </source>
</evidence>
<reference evidence="4" key="5">
    <citation type="submission" date="2025-05" db="UniProtKB">
        <authorList>
            <consortium name="Ensembl"/>
        </authorList>
    </citation>
    <scope>IDENTIFICATION</scope>
    <source>
        <strain evidence="4">Isolate ISIS603380</strain>
    </source>
</reference>
<proteinExistence type="predicted"/>
<dbReference type="EMBL" id="HG329089">
    <property type="protein sequence ID" value="CDG32165.1"/>
    <property type="molecule type" value="Genomic_DNA"/>
</dbReference>
<evidence type="ECO:0000259" key="2">
    <source>
        <dbReference type="Pfam" id="PF00074"/>
    </source>
</evidence>
<protein>
    <submittedName>
        <fullName evidence="3">Ribonuclease A M2</fullName>
    </submittedName>
</protein>
<dbReference type="Proteomes" id="UP000007646">
    <property type="component" value="Unassembled WGS sequence"/>
</dbReference>
<reference evidence="3" key="3">
    <citation type="journal article" date="2016" name="Data Brief">
        <title>Curated eutherian third party data gene data sets.</title>
        <authorList>
            <person name="Premzl M."/>
        </authorList>
    </citation>
    <scope>NUCLEOTIDE SEQUENCE</scope>
</reference>
<dbReference type="PANTHER" id="PTHR16788">
    <property type="entry name" value="EPIDIDYMAL SECRETORY PROTEIN E3 ALPHA"/>
    <property type="match status" value="1"/>
</dbReference>
<organism evidence="4 5">
    <name type="scientific">Loxodonta africana</name>
    <name type="common">African elephant</name>
    <dbReference type="NCBI Taxonomy" id="9785"/>
    <lineage>
        <taxon>Eukaryota</taxon>
        <taxon>Metazoa</taxon>
        <taxon>Chordata</taxon>
        <taxon>Craniata</taxon>
        <taxon>Vertebrata</taxon>
        <taxon>Euteleostomi</taxon>
        <taxon>Mammalia</taxon>
        <taxon>Eutheria</taxon>
        <taxon>Afrotheria</taxon>
        <taxon>Proboscidea</taxon>
        <taxon>Elephantidae</taxon>
        <taxon>Loxodonta</taxon>
    </lineage>
</organism>
<reference evidence="3" key="4">
    <citation type="journal article" date="2019" name="Gene Rep">
        <title>Eutherian third-party data gene collections.</title>
        <authorList>
            <person name="Premzl M."/>
        </authorList>
    </citation>
    <scope>NUCLEOTIDE SEQUENCE</scope>
</reference>
<keyword evidence="1" id="KW-0732">Signal</keyword>
<dbReference type="eggNOG" id="ENOG502RWFV">
    <property type="taxonomic scope" value="Eukaryota"/>
</dbReference>
<dbReference type="Gene3D" id="3.10.130.10">
    <property type="entry name" value="Ribonuclease A-like domain"/>
    <property type="match status" value="1"/>
</dbReference>
<dbReference type="Ensembl" id="ENSLAFT00000021327.2">
    <property type="protein sequence ID" value="ENSLAFP00000027521.1"/>
    <property type="gene ID" value="ENSLAFG00000023121.2"/>
</dbReference>
<feature type="signal peptide" evidence="1">
    <location>
        <begin position="1"/>
        <end position="25"/>
    </location>
</feature>
<evidence type="ECO:0000313" key="5">
    <source>
        <dbReference type="Proteomes" id="UP000007646"/>
    </source>
</evidence>
<feature type="domain" description="Ribonuclease A-domain" evidence="2">
    <location>
        <begin position="31"/>
        <end position="127"/>
    </location>
</feature>
<reference evidence="3" key="2">
    <citation type="journal article" date="2014" name="Mol. Genet. Genomics">
        <title>Comparative genomic analysis of eutherian ribonuclease A genes.</title>
        <authorList>
            <person name="Premzl M."/>
        </authorList>
    </citation>
    <scope>NUCLEOTIDE SEQUENCE</scope>
</reference>
<name>G3UI63_LOXAF</name>
<evidence type="ECO:0000313" key="4">
    <source>
        <dbReference type="Ensembl" id="ENSLAFP00000027521.1"/>
    </source>
</evidence>
<dbReference type="AlphaFoldDB" id="G3UI63"/>
<evidence type="ECO:0000313" key="3">
    <source>
        <dbReference type="EMBL" id="CDG32165.1"/>
    </source>
</evidence>
<dbReference type="HOGENOM" id="CLU_148772_0_0_1"/>